<dbReference type="InterPro" id="IPR051829">
    <property type="entry name" value="Multiheme_Cytochr_ET"/>
</dbReference>
<proteinExistence type="predicted"/>
<dbReference type="RefSeq" id="WP_094269143.1">
    <property type="nucleotide sequence ID" value="NZ_NOIH01000015.1"/>
</dbReference>
<keyword evidence="1 3" id="KW-0732">Signal</keyword>
<keyword evidence="2" id="KW-1133">Transmembrane helix</keyword>
<dbReference type="EMBL" id="NOIH01000015">
    <property type="protein sequence ID" value="OYD53414.1"/>
    <property type="molecule type" value="Genomic_DNA"/>
</dbReference>
<dbReference type="GO" id="GO:0016491">
    <property type="term" value="F:oxidoreductase activity"/>
    <property type="evidence" value="ECO:0007669"/>
    <property type="project" value="TreeGrafter"/>
</dbReference>
<keyword evidence="6" id="KW-1185">Reference proteome</keyword>
<dbReference type="NCBIfam" id="TIGR04315">
    <property type="entry name" value="octaheme_Shew"/>
    <property type="match status" value="1"/>
</dbReference>
<keyword evidence="2" id="KW-0472">Membrane</keyword>
<dbReference type="Pfam" id="PF11783">
    <property type="entry name" value="Cytochrome_cB"/>
    <property type="match status" value="1"/>
</dbReference>
<feature type="signal peptide" evidence="3">
    <location>
        <begin position="1"/>
        <end position="26"/>
    </location>
</feature>
<feature type="domain" description="Cytochrome c-552/4" evidence="4">
    <location>
        <begin position="52"/>
        <end position="131"/>
    </location>
</feature>
<dbReference type="InterPro" id="IPR024673">
    <property type="entry name" value="Octahem_Cyt_c"/>
</dbReference>
<name>A0A235EWN0_9RHOO</name>
<dbReference type="Gene3D" id="1.10.1130.10">
    <property type="entry name" value="Flavocytochrome C3, Chain A"/>
    <property type="match status" value="1"/>
</dbReference>
<evidence type="ECO:0000313" key="6">
    <source>
        <dbReference type="Proteomes" id="UP000215181"/>
    </source>
</evidence>
<feature type="chain" id="PRO_5013122163" evidence="3">
    <location>
        <begin position="27"/>
        <end position="534"/>
    </location>
</feature>
<feature type="transmembrane region" description="Helical" evidence="2">
    <location>
        <begin position="502"/>
        <end position="523"/>
    </location>
</feature>
<accession>A0A235EWN0</accession>
<dbReference type="SUPFAM" id="SSF48695">
    <property type="entry name" value="Multiheme cytochromes"/>
    <property type="match status" value="1"/>
</dbReference>
<sequence length="534" mass="58059">MRARSFGLTRLLAGLAVGILSSFAVAATGTADHAKFKELQGPFKSGEEVTAACLACHTEAAKQVMATRHWTWEYVNPDTGQKLGKKTMLNGFCIGDRSNEPFCQSCHIGYGWKDASFDFGDEKKVDCLACHNTGAYRKLAGYAGHPPYERTEFPAKSGKFVEAVDLAKVAQNVGATSRQTCGACHYYGGGGDGVKHGDLDSSLNKPSKELDVHMAVDGLNFSCASCHKTDEHKVAGSRISMTGADPHGAIIRGEKTDRNPATCQACHGDRPHKGGFAHAERLNDHTRTLACQTCHIPEFARGGVPTKMGWDWSTAGKLTPEGKPFQNKDEKGHVIYDSKKGDFILGENVTPDYLWFDGKVSYTQPDTRIDPSKRVEVNSFHGTPGAADARIWPVKTFHGKQPYDTEHLTLLVPHTAVPDDTAFWFNFDWAKALKAGAEATGQPYSGKFDFVETSMLWPITHMVAPKEKALECAQCHADNGRLAGVPGVWMPGRDRSGLLDRLGFGLAGLVLLGVAGHGSLRFLTRNKRAQGKEH</sequence>
<dbReference type="InterPro" id="IPR036280">
    <property type="entry name" value="Multihaem_cyt_sf"/>
</dbReference>
<dbReference type="Pfam" id="PF13435">
    <property type="entry name" value="Cytochrome_C554"/>
    <property type="match status" value="1"/>
</dbReference>
<evidence type="ECO:0000256" key="2">
    <source>
        <dbReference type="SAM" id="Phobius"/>
    </source>
</evidence>
<evidence type="ECO:0000256" key="3">
    <source>
        <dbReference type="SAM" id="SignalP"/>
    </source>
</evidence>
<dbReference type="OrthoDB" id="9788513at2"/>
<dbReference type="PANTHER" id="PTHR35038:SF5">
    <property type="entry name" value="CYTOCHROME C-TYPE PROTEIN NRFB"/>
    <property type="match status" value="1"/>
</dbReference>
<gene>
    <name evidence="5" type="ORF">CGK74_13900</name>
</gene>
<reference evidence="5 6" key="1">
    <citation type="submission" date="2017-07" db="EMBL/GenBank/DDBJ databases">
        <title>Thauera sp. KNDSS-Mac4 genome sequence and assembly.</title>
        <authorList>
            <person name="Mayilraj S."/>
        </authorList>
    </citation>
    <scope>NUCLEOTIDE SEQUENCE [LARGE SCALE GENOMIC DNA]</scope>
    <source>
        <strain evidence="5 6">KNDSS-Mac4</strain>
    </source>
</reference>
<evidence type="ECO:0000313" key="5">
    <source>
        <dbReference type="EMBL" id="OYD53414.1"/>
    </source>
</evidence>
<protein>
    <submittedName>
        <fullName evidence="5">Cytochrome C</fullName>
    </submittedName>
</protein>
<dbReference type="InterPro" id="IPR023155">
    <property type="entry name" value="Cyt_c-552/4"/>
</dbReference>
<dbReference type="AlphaFoldDB" id="A0A235EWN0"/>
<dbReference type="PIRSF" id="PIRSF039014">
    <property type="entry name" value="OTR_cyc"/>
    <property type="match status" value="1"/>
</dbReference>
<organism evidence="5 6">
    <name type="scientific">Thauera propionica</name>
    <dbReference type="NCBI Taxonomy" id="2019431"/>
    <lineage>
        <taxon>Bacteria</taxon>
        <taxon>Pseudomonadati</taxon>
        <taxon>Pseudomonadota</taxon>
        <taxon>Betaproteobacteria</taxon>
        <taxon>Rhodocyclales</taxon>
        <taxon>Zoogloeaceae</taxon>
        <taxon>Thauera</taxon>
    </lineage>
</organism>
<comment type="caution">
    <text evidence="5">The sequence shown here is derived from an EMBL/GenBank/DDBJ whole genome shotgun (WGS) entry which is preliminary data.</text>
</comment>
<evidence type="ECO:0000256" key="1">
    <source>
        <dbReference type="ARBA" id="ARBA00022729"/>
    </source>
</evidence>
<keyword evidence="2" id="KW-0812">Transmembrane</keyword>
<dbReference type="Proteomes" id="UP000215181">
    <property type="component" value="Unassembled WGS sequence"/>
</dbReference>
<dbReference type="PANTHER" id="PTHR35038">
    <property type="entry name" value="DISSIMILATORY SULFITE REDUCTASE SIRA"/>
    <property type="match status" value="1"/>
</dbReference>
<evidence type="ECO:0000259" key="4">
    <source>
        <dbReference type="Pfam" id="PF13435"/>
    </source>
</evidence>